<sequence>MVPKIFNSRAKTKKFSRHSFSNANQACLRTTTTKTALSIELSYSPMLSVHGDTSPMLP</sequence>
<name>A0AAE9X6B5_PORGN</name>
<organism evidence="1 2">
    <name type="scientific">Porphyromonas gingivalis</name>
    <name type="common">Bacteroides gingivalis</name>
    <dbReference type="NCBI Taxonomy" id="837"/>
    <lineage>
        <taxon>Bacteria</taxon>
        <taxon>Pseudomonadati</taxon>
        <taxon>Bacteroidota</taxon>
        <taxon>Bacteroidia</taxon>
        <taxon>Bacteroidales</taxon>
        <taxon>Porphyromonadaceae</taxon>
        <taxon>Porphyromonas</taxon>
    </lineage>
</organism>
<dbReference type="Pfam" id="PF07877">
    <property type="entry name" value="DUF1661"/>
    <property type="match status" value="1"/>
</dbReference>
<evidence type="ECO:0000313" key="1">
    <source>
        <dbReference type="EMBL" id="WCF99141.1"/>
    </source>
</evidence>
<evidence type="ECO:0000313" key="2">
    <source>
        <dbReference type="Proteomes" id="UP001179540"/>
    </source>
</evidence>
<dbReference type="InterPro" id="IPR012456">
    <property type="entry name" value="DUF1661"/>
</dbReference>
<dbReference type="EMBL" id="CP116613">
    <property type="protein sequence ID" value="WCF99141.1"/>
    <property type="molecule type" value="Genomic_DNA"/>
</dbReference>
<dbReference type="RefSeq" id="WP_144006498.1">
    <property type="nucleotide sequence ID" value="NZ_CP024595.1"/>
</dbReference>
<protein>
    <submittedName>
        <fullName evidence="1">DUF1661 domain-containing protein</fullName>
    </submittedName>
</protein>
<proteinExistence type="predicted"/>
<dbReference type="Proteomes" id="UP001179540">
    <property type="component" value="Chromosome"/>
</dbReference>
<reference evidence="1" key="1">
    <citation type="submission" date="2023-01" db="EMBL/GenBank/DDBJ databases">
        <title>Phages are important unrecognized players in the ecology of the oral pathogen Porphyromonas gingivalis.</title>
        <authorList>
            <person name="Matrishin C.B."/>
            <person name="Kauffman K.M."/>
        </authorList>
    </citation>
    <scope>NUCLEOTIDE SEQUENCE</scope>
    <source>
        <strain evidence="1">HG1691old</strain>
    </source>
</reference>
<accession>A0AAE9X6B5</accession>
<dbReference type="AlphaFoldDB" id="A0AAE9X6B5"/>
<gene>
    <name evidence="1" type="ORF">NY149_00400</name>
</gene>